<dbReference type="EMBL" id="PDNB01000154">
    <property type="protein sequence ID" value="PGH02857.1"/>
    <property type="molecule type" value="Genomic_DNA"/>
</dbReference>
<feature type="chain" id="PRO_5012518761" description="Protein kinase domain-containing protein" evidence="1">
    <location>
        <begin position="22"/>
        <end position="244"/>
    </location>
</feature>
<gene>
    <name evidence="2" type="ORF">AJ79_07513</name>
</gene>
<accession>A0A2B7X268</accession>
<evidence type="ECO:0000313" key="2">
    <source>
        <dbReference type="EMBL" id="PGH02857.1"/>
    </source>
</evidence>
<keyword evidence="1" id="KW-0732">Signal</keyword>
<dbReference type="Proteomes" id="UP000223968">
    <property type="component" value="Unassembled WGS sequence"/>
</dbReference>
<evidence type="ECO:0000313" key="3">
    <source>
        <dbReference type="Proteomes" id="UP000223968"/>
    </source>
</evidence>
<dbReference type="SUPFAM" id="SSF56112">
    <property type="entry name" value="Protein kinase-like (PK-like)"/>
    <property type="match status" value="1"/>
</dbReference>
<feature type="signal peptide" evidence="1">
    <location>
        <begin position="1"/>
        <end position="21"/>
    </location>
</feature>
<evidence type="ECO:0000256" key="1">
    <source>
        <dbReference type="SAM" id="SignalP"/>
    </source>
</evidence>
<protein>
    <recommendedName>
        <fullName evidence="4">Protein kinase domain-containing protein</fullName>
    </recommendedName>
</protein>
<comment type="caution">
    <text evidence="2">The sequence shown here is derived from an EMBL/GenBank/DDBJ whole genome shotgun (WGS) entry which is preliminary data.</text>
</comment>
<proteinExistence type="predicted"/>
<sequence length="244" mass="27820">MTPLAAIVAMESLSLAGLARGSALLVAWQVSRGHRGARVAAPDYCMIFLVTIRGKVCVMKVHHSQGPKQYWDSEIRETNIFVCESTAYRRLTQAGVCARGITPQFYGTIENIDPTRCLPHLHAFVKDEHPPTAILLEYIPNMETLTWSNYSGKRMENFVDGLNAIHDALVSHDDVHPRNMMIFKGHPERAIWLDFDKAQTYTGELTEIQKGWVAFETLLIAEIAEFMKHDFDKGEYDKTRQYYR</sequence>
<evidence type="ECO:0008006" key="4">
    <source>
        <dbReference type="Google" id="ProtNLM"/>
    </source>
</evidence>
<name>A0A2B7X268_9EURO</name>
<dbReference type="AlphaFoldDB" id="A0A2B7X268"/>
<keyword evidence="3" id="KW-1185">Reference proteome</keyword>
<reference evidence="2 3" key="1">
    <citation type="submission" date="2017-10" db="EMBL/GenBank/DDBJ databases">
        <title>Comparative genomics in systemic dimorphic fungi from Ajellomycetaceae.</title>
        <authorList>
            <person name="Munoz J.F."/>
            <person name="Mcewen J.G."/>
            <person name="Clay O.K."/>
            <person name="Cuomo C.A."/>
        </authorList>
    </citation>
    <scope>NUCLEOTIDE SEQUENCE [LARGE SCALE GENOMIC DNA]</scope>
    <source>
        <strain evidence="2 3">UAMH5409</strain>
    </source>
</reference>
<dbReference type="OrthoDB" id="4185642at2759"/>
<organism evidence="2 3">
    <name type="scientific">Helicocarpus griseus UAMH5409</name>
    <dbReference type="NCBI Taxonomy" id="1447875"/>
    <lineage>
        <taxon>Eukaryota</taxon>
        <taxon>Fungi</taxon>
        <taxon>Dikarya</taxon>
        <taxon>Ascomycota</taxon>
        <taxon>Pezizomycotina</taxon>
        <taxon>Eurotiomycetes</taxon>
        <taxon>Eurotiomycetidae</taxon>
        <taxon>Onygenales</taxon>
        <taxon>Ajellomycetaceae</taxon>
        <taxon>Helicocarpus</taxon>
    </lineage>
</organism>
<dbReference type="STRING" id="1447875.A0A2B7X268"/>
<dbReference type="InterPro" id="IPR011009">
    <property type="entry name" value="Kinase-like_dom_sf"/>
</dbReference>